<dbReference type="Proteomes" id="UP000249754">
    <property type="component" value="Unassembled WGS sequence"/>
</dbReference>
<name>A0A327S8F8_9SPHI</name>
<dbReference type="EMBL" id="QLLR01000028">
    <property type="protein sequence ID" value="RAJ25058.1"/>
    <property type="molecule type" value="Genomic_DNA"/>
</dbReference>
<accession>A0A327S8F8</accession>
<sequence>MKYLITISAILLLFLAGCKKDDLNSNKLKVEINNNDPYYSRDPYVIDVFNNRTGRNILSVRERRTGDYETQDVFPGDIIDITYTMFCDCDITIKFKGQKLDRRSSNFFGGVKDGRITVTIPR</sequence>
<organism evidence="1 2">
    <name type="scientific">Pedobacter cryoconitis</name>
    <dbReference type="NCBI Taxonomy" id="188932"/>
    <lineage>
        <taxon>Bacteria</taxon>
        <taxon>Pseudomonadati</taxon>
        <taxon>Bacteroidota</taxon>
        <taxon>Sphingobacteriia</taxon>
        <taxon>Sphingobacteriales</taxon>
        <taxon>Sphingobacteriaceae</taxon>
        <taxon>Pedobacter</taxon>
    </lineage>
</organism>
<evidence type="ECO:0000313" key="2">
    <source>
        <dbReference type="Proteomes" id="UP000249754"/>
    </source>
</evidence>
<proteinExistence type="predicted"/>
<evidence type="ECO:0008006" key="3">
    <source>
        <dbReference type="Google" id="ProtNLM"/>
    </source>
</evidence>
<protein>
    <recommendedName>
        <fullName evidence="3">Lipoprotein</fullName>
    </recommendedName>
</protein>
<evidence type="ECO:0000313" key="1">
    <source>
        <dbReference type="EMBL" id="RAJ25058.1"/>
    </source>
</evidence>
<reference evidence="1 2" key="1">
    <citation type="submission" date="2018-06" db="EMBL/GenBank/DDBJ databases">
        <title>Genomic Encyclopedia of Archaeal and Bacterial Type Strains, Phase II (KMG-II): from individual species to whole genera.</title>
        <authorList>
            <person name="Goeker M."/>
        </authorList>
    </citation>
    <scope>NUCLEOTIDE SEQUENCE [LARGE SCALE GENOMIC DNA]</scope>
    <source>
        <strain evidence="1 2">DSM 14825</strain>
    </source>
</reference>
<dbReference type="PROSITE" id="PS51257">
    <property type="entry name" value="PROKAR_LIPOPROTEIN"/>
    <property type="match status" value="1"/>
</dbReference>
<dbReference type="OrthoDB" id="9848819at2"/>
<gene>
    <name evidence="1" type="ORF">LY11_04246</name>
</gene>
<dbReference type="AlphaFoldDB" id="A0A327S8F8"/>
<comment type="caution">
    <text evidence="1">The sequence shown here is derived from an EMBL/GenBank/DDBJ whole genome shotgun (WGS) entry which is preliminary data.</text>
</comment>
<dbReference type="RefSeq" id="WP_111635610.1">
    <property type="nucleotide sequence ID" value="NZ_QLLR01000028.1"/>
</dbReference>